<gene>
    <name evidence="4" type="ORF">LKD22_10205</name>
</gene>
<dbReference type="SUPFAM" id="SSF53850">
    <property type="entry name" value="Periplasmic binding protein-like II"/>
    <property type="match status" value="1"/>
</dbReference>
<organism evidence="4 5">
    <name type="scientific">Agathobaculum butyriciproducens</name>
    <dbReference type="NCBI Taxonomy" id="1628085"/>
    <lineage>
        <taxon>Bacteria</taxon>
        <taxon>Bacillati</taxon>
        <taxon>Bacillota</taxon>
        <taxon>Clostridia</taxon>
        <taxon>Eubacteriales</taxon>
        <taxon>Butyricicoccaceae</taxon>
        <taxon>Agathobaculum</taxon>
    </lineage>
</organism>
<protein>
    <submittedName>
        <fullName evidence="4">Transporter substrate-binding domain-containing protein</fullName>
    </submittedName>
</protein>
<dbReference type="Proteomes" id="UP001298753">
    <property type="component" value="Unassembled WGS sequence"/>
</dbReference>
<feature type="domain" description="Solute-binding protein family 3/N-terminal" evidence="3">
    <location>
        <begin position="39"/>
        <end position="262"/>
    </location>
</feature>
<dbReference type="GeneID" id="98661483"/>
<dbReference type="Pfam" id="PF00497">
    <property type="entry name" value="SBP_bac_3"/>
    <property type="match status" value="1"/>
</dbReference>
<reference evidence="4 5" key="1">
    <citation type="submission" date="2021-10" db="EMBL/GenBank/DDBJ databases">
        <title>Anaerobic single-cell dispensing facilitates the cultivation of human gut bacteria.</title>
        <authorList>
            <person name="Afrizal A."/>
        </authorList>
    </citation>
    <scope>NUCLEOTIDE SEQUENCE [LARGE SCALE GENOMIC DNA]</scope>
    <source>
        <strain evidence="4 5">CLA-AA-H270</strain>
    </source>
</reference>
<evidence type="ECO:0000313" key="5">
    <source>
        <dbReference type="Proteomes" id="UP001298753"/>
    </source>
</evidence>
<dbReference type="RefSeq" id="WP_227601026.1">
    <property type="nucleotide sequence ID" value="NZ_JAJEPX010000036.1"/>
</dbReference>
<feature type="signal peptide" evidence="2">
    <location>
        <begin position="1"/>
        <end position="25"/>
    </location>
</feature>
<dbReference type="PANTHER" id="PTHR35936:SF34">
    <property type="entry name" value="ABC TRANSPORTER EXTRACELLULAR-BINDING PROTEIN YCKB-RELATED"/>
    <property type="match status" value="1"/>
</dbReference>
<keyword evidence="5" id="KW-1185">Reference proteome</keyword>
<name>A0AAW4VX19_9FIRM</name>
<dbReference type="Gene3D" id="3.40.190.10">
    <property type="entry name" value="Periplasmic binding protein-like II"/>
    <property type="match status" value="2"/>
</dbReference>
<sequence>MRLKRRIFGVFAAALAGVLLCGCTATEGMQEHRTETPITIKVGSDNYPPFNYTDENGNPAGVDVDLAKESFGRLGYAVSFVGIDWEEKKKLVEHGDIDCIWGCFSIDGRENEYNWTEPYMISRQVVAVNRSSDIYRLSDLEGKTIAVQSTTKPESIFLERTDSRIPLVREVYSLEDRELLYTSLGKGYVDAIAAHETAIRQYMKDYDADYRILDESILTTGIGVAFAKNDTRGLSEQLSRVFEEMRADGTTRTIIGRYLSDPDKYLEVDCAAD</sequence>
<dbReference type="PROSITE" id="PS51257">
    <property type="entry name" value="PROKAR_LIPOPROTEIN"/>
    <property type="match status" value="1"/>
</dbReference>
<comment type="caution">
    <text evidence="4">The sequence shown here is derived from an EMBL/GenBank/DDBJ whole genome shotgun (WGS) entry which is preliminary data.</text>
</comment>
<dbReference type="AlphaFoldDB" id="A0AAW4VX19"/>
<evidence type="ECO:0000313" key="4">
    <source>
        <dbReference type="EMBL" id="MCC2177492.1"/>
    </source>
</evidence>
<dbReference type="SMART" id="SM00062">
    <property type="entry name" value="PBPb"/>
    <property type="match status" value="1"/>
</dbReference>
<keyword evidence="1 2" id="KW-0732">Signal</keyword>
<evidence type="ECO:0000256" key="1">
    <source>
        <dbReference type="ARBA" id="ARBA00022729"/>
    </source>
</evidence>
<proteinExistence type="predicted"/>
<feature type="chain" id="PRO_5043419705" evidence="2">
    <location>
        <begin position="26"/>
        <end position="273"/>
    </location>
</feature>
<dbReference type="PANTHER" id="PTHR35936">
    <property type="entry name" value="MEMBRANE-BOUND LYTIC MUREIN TRANSGLYCOSYLASE F"/>
    <property type="match status" value="1"/>
</dbReference>
<dbReference type="EMBL" id="JAJEPX010000036">
    <property type="protein sequence ID" value="MCC2177492.1"/>
    <property type="molecule type" value="Genomic_DNA"/>
</dbReference>
<accession>A0AAW4VX19</accession>
<dbReference type="InterPro" id="IPR001638">
    <property type="entry name" value="Solute-binding_3/MltF_N"/>
</dbReference>
<evidence type="ECO:0000256" key="2">
    <source>
        <dbReference type="SAM" id="SignalP"/>
    </source>
</evidence>
<evidence type="ECO:0000259" key="3">
    <source>
        <dbReference type="SMART" id="SM00062"/>
    </source>
</evidence>